<feature type="compositionally biased region" description="Pro residues" evidence="1">
    <location>
        <begin position="63"/>
        <end position="84"/>
    </location>
</feature>
<name>A0AAV1I4G8_9CHLO</name>
<evidence type="ECO:0000313" key="4">
    <source>
        <dbReference type="EMBL" id="CAK0780849.1"/>
    </source>
</evidence>
<feature type="compositionally biased region" description="Pro residues" evidence="1">
    <location>
        <begin position="122"/>
        <end position="160"/>
    </location>
</feature>
<feature type="compositionally biased region" description="Low complexity" evidence="1">
    <location>
        <begin position="178"/>
        <end position="228"/>
    </location>
</feature>
<keyword evidence="2" id="KW-0812">Transmembrane</keyword>
<comment type="caution">
    <text evidence="4">The sequence shown here is derived from an EMBL/GenBank/DDBJ whole genome shotgun (WGS) entry which is preliminary data.</text>
</comment>
<dbReference type="Proteomes" id="UP001314263">
    <property type="component" value="Unassembled WGS sequence"/>
</dbReference>
<keyword evidence="3" id="KW-0732">Signal</keyword>
<feature type="region of interest" description="Disordered" evidence="1">
    <location>
        <begin position="521"/>
        <end position="745"/>
    </location>
</feature>
<feature type="compositionally biased region" description="Gly residues" evidence="1">
    <location>
        <begin position="243"/>
        <end position="263"/>
    </location>
</feature>
<keyword evidence="5" id="KW-1185">Reference proteome</keyword>
<feature type="compositionally biased region" description="Basic and acidic residues" evidence="1">
    <location>
        <begin position="605"/>
        <end position="614"/>
    </location>
</feature>
<keyword evidence="2" id="KW-1133">Transmembrane helix</keyword>
<feature type="compositionally biased region" description="Low complexity" evidence="1">
    <location>
        <begin position="525"/>
        <end position="554"/>
    </location>
</feature>
<dbReference type="EMBL" id="CAUYUE010000006">
    <property type="protein sequence ID" value="CAK0780849.1"/>
    <property type="molecule type" value="Genomic_DNA"/>
</dbReference>
<organism evidence="4 5">
    <name type="scientific">Coccomyxa viridis</name>
    <dbReference type="NCBI Taxonomy" id="1274662"/>
    <lineage>
        <taxon>Eukaryota</taxon>
        <taxon>Viridiplantae</taxon>
        <taxon>Chlorophyta</taxon>
        <taxon>core chlorophytes</taxon>
        <taxon>Trebouxiophyceae</taxon>
        <taxon>Trebouxiophyceae incertae sedis</taxon>
        <taxon>Coccomyxaceae</taxon>
        <taxon>Coccomyxa</taxon>
    </lineage>
</organism>
<evidence type="ECO:0000256" key="1">
    <source>
        <dbReference type="SAM" id="MobiDB-lite"/>
    </source>
</evidence>
<feature type="compositionally biased region" description="Low complexity" evidence="1">
    <location>
        <begin position="727"/>
        <end position="745"/>
    </location>
</feature>
<feature type="chain" id="PRO_5043471813" evidence="3">
    <location>
        <begin position="37"/>
        <end position="745"/>
    </location>
</feature>
<evidence type="ECO:0000256" key="3">
    <source>
        <dbReference type="SAM" id="SignalP"/>
    </source>
</evidence>
<dbReference type="AlphaFoldDB" id="A0AAV1I4G8"/>
<feature type="compositionally biased region" description="Low complexity" evidence="1">
    <location>
        <begin position="624"/>
        <end position="637"/>
    </location>
</feature>
<evidence type="ECO:0000313" key="5">
    <source>
        <dbReference type="Proteomes" id="UP001314263"/>
    </source>
</evidence>
<feature type="compositionally biased region" description="Pro residues" evidence="1">
    <location>
        <begin position="94"/>
        <end position="110"/>
    </location>
</feature>
<feature type="compositionally biased region" description="Low complexity" evidence="1">
    <location>
        <begin position="567"/>
        <end position="585"/>
    </location>
</feature>
<feature type="region of interest" description="Disordered" evidence="1">
    <location>
        <begin position="35"/>
        <end position="270"/>
    </location>
</feature>
<feature type="compositionally biased region" description="Basic and acidic residues" evidence="1">
    <location>
        <begin position="714"/>
        <end position="726"/>
    </location>
</feature>
<feature type="compositionally biased region" description="Low complexity" evidence="1">
    <location>
        <begin position="348"/>
        <end position="376"/>
    </location>
</feature>
<feature type="region of interest" description="Disordered" evidence="1">
    <location>
        <begin position="485"/>
        <end position="505"/>
    </location>
</feature>
<feature type="compositionally biased region" description="Low complexity" evidence="1">
    <location>
        <begin position="111"/>
        <end position="121"/>
    </location>
</feature>
<proteinExistence type="predicted"/>
<feature type="signal peptide" evidence="3">
    <location>
        <begin position="1"/>
        <end position="36"/>
    </location>
</feature>
<protein>
    <submittedName>
        <fullName evidence="4">Uncharacterized protein</fullName>
    </submittedName>
</protein>
<gene>
    <name evidence="4" type="ORF">CVIRNUC_005196</name>
</gene>
<feature type="region of interest" description="Disordered" evidence="1">
    <location>
        <begin position="333"/>
        <end position="376"/>
    </location>
</feature>
<accession>A0AAV1I4G8</accession>
<sequence length="745" mass="73401">MAPVRHTGERTMHGSAQRCATVLAVAFLLCGSSASAQSSGTGNFNNPPIGSSGWGTGLWNTPSPTPPPSPGQQTPAPTPVPTPAATPAATQTPQQPPAQTPAATPAPTPAATPAQTTAATPAPTPAATPAPTPAATPAPTPAATPAPTPAATPRPTPAAPQAPVAQEVRPQVFAQATSSQNGPAPAPAPSAQAPAPGSSGGSFSPAPGPSMGMSSGSSASAPDSFTSPGSGGSGGSDANPAGGSSGGAGGGAGGGGPGGGGGNNAPNPAVDTSLTAIQATMVVTGTDIWPWNQTDSDKFTEALYATMPVKPINIRVTSTEFQPQNRRRRNLLQSSAPAPGPQGGSGSGNSSSGGSYAPGGAPESSNSSQGSSVPISPSAPATVYQSVLVGAQYDPGTASLLGSVVGNLSDTIMAGTNLSDACNARGLNITTISLLGTVPIVPVDVTLPHKVGYILGPILAVFCIAFFFGMMSFLAWEKNRNIKSAQDVEGQKPVSKKPGTAGKAGMAGMLAGLASRFRGGRSNKKAAAAQPTATRGAVNGTANGAAPAAAGDTTMQPQQMTPNGKGAALTGPEAAAAAELGVSPARDPRNLSPLSLFKGGGRRAGRTETPRPQDDFMTSNPMYGSSTPATPGSAASGKRSPVMDFFGRTRSELASMVSRGSGQGTSGQGRTEAGTPADTPRGAGTPRAQGAGSSGGAKSGPLLPKLSMPKRSTSRIEEGMRPDTARRPPSNRTPRSPESPGVLYL</sequence>
<evidence type="ECO:0000256" key="2">
    <source>
        <dbReference type="SAM" id="Phobius"/>
    </source>
</evidence>
<feature type="transmembrane region" description="Helical" evidence="2">
    <location>
        <begin position="451"/>
        <end position="476"/>
    </location>
</feature>
<keyword evidence="2" id="KW-0472">Membrane</keyword>
<reference evidence="4 5" key="1">
    <citation type="submission" date="2023-10" db="EMBL/GenBank/DDBJ databases">
        <authorList>
            <person name="Maclean D."/>
            <person name="Macfadyen A."/>
        </authorList>
    </citation>
    <scope>NUCLEOTIDE SEQUENCE [LARGE SCALE GENOMIC DNA]</scope>
</reference>